<dbReference type="InterPro" id="IPR043129">
    <property type="entry name" value="ATPase_NBD"/>
</dbReference>
<dbReference type="Proteomes" id="UP000288216">
    <property type="component" value="Unassembled WGS sequence"/>
</dbReference>
<evidence type="ECO:0000256" key="3">
    <source>
        <dbReference type="ARBA" id="ARBA00022777"/>
    </source>
</evidence>
<dbReference type="EMBL" id="BFAA01010979">
    <property type="protein sequence ID" value="GCB80497.1"/>
    <property type="molecule type" value="Genomic_DNA"/>
</dbReference>
<organism evidence="5 6">
    <name type="scientific">Scyliorhinus torazame</name>
    <name type="common">Cloudy catshark</name>
    <name type="synonym">Catulus torazame</name>
    <dbReference type="NCBI Taxonomy" id="75743"/>
    <lineage>
        <taxon>Eukaryota</taxon>
        <taxon>Metazoa</taxon>
        <taxon>Chordata</taxon>
        <taxon>Craniata</taxon>
        <taxon>Vertebrata</taxon>
        <taxon>Chondrichthyes</taxon>
        <taxon>Elasmobranchii</taxon>
        <taxon>Galeomorphii</taxon>
        <taxon>Galeoidea</taxon>
        <taxon>Carcharhiniformes</taxon>
        <taxon>Scyliorhinidae</taxon>
        <taxon>Scyliorhinus</taxon>
    </lineage>
</organism>
<proteinExistence type="inferred from homology"/>
<dbReference type="OrthoDB" id="1728974at2759"/>
<reference evidence="5 6" key="1">
    <citation type="journal article" date="2018" name="Nat. Ecol. Evol.">
        <title>Shark genomes provide insights into elasmobranch evolution and the origin of vertebrates.</title>
        <authorList>
            <person name="Hara Y"/>
            <person name="Yamaguchi K"/>
            <person name="Onimaru K"/>
            <person name="Kadota M"/>
            <person name="Koyanagi M"/>
            <person name="Keeley SD"/>
            <person name="Tatsumi K"/>
            <person name="Tanaka K"/>
            <person name="Motone F"/>
            <person name="Kageyama Y"/>
            <person name="Nozu R"/>
            <person name="Adachi N"/>
            <person name="Nishimura O"/>
            <person name="Nakagawa R"/>
            <person name="Tanegashima C"/>
            <person name="Kiyatake I"/>
            <person name="Matsumoto R"/>
            <person name="Murakumo K"/>
            <person name="Nishida K"/>
            <person name="Terakita A"/>
            <person name="Kuratani S"/>
            <person name="Sato K"/>
            <person name="Hyodo S Kuraku.S."/>
        </authorList>
    </citation>
    <scope>NUCLEOTIDE SEQUENCE [LARGE SCALE GENOMIC DNA]</scope>
</reference>
<comment type="similarity">
    <text evidence="1">Belongs to the FGGY kinase family.</text>
</comment>
<dbReference type="Pfam" id="PF02782">
    <property type="entry name" value="FGGY_C"/>
    <property type="match status" value="1"/>
</dbReference>
<dbReference type="OMA" id="MLEHSIM"/>
<feature type="domain" description="Carbohydrate kinase FGGY C-terminal" evidence="4">
    <location>
        <begin position="6"/>
        <end position="49"/>
    </location>
</feature>
<name>A0A401Q572_SCYTO</name>
<dbReference type="PANTHER" id="PTHR10196">
    <property type="entry name" value="SUGAR KINASE"/>
    <property type="match status" value="1"/>
</dbReference>
<evidence type="ECO:0000313" key="5">
    <source>
        <dbReference type="EMBL" id="GCB80497.1"/>
    </source>
</evidence>
<comment type="caution">
    <text evidence="5">The sequence shown here is derived from an EMBL/GenBank/DDBJ whole genome shotgun (WGS) entry which is preliminary data.</text>
</comment>
<protein>
    <recommendedName>
        <fullName evidence="4">Carbohydrate kinase FGGY C-terminal domain-containing protein</fullName>
    </recommendedName>
</protein>
<keyword evidence="6" id="KW-1185">Reference proteome</keyword>
<keyword evidence="2" id="KW-0808">Transferase</keyword>
<evidence type="ECO:0000313" key="6">
    <source>
        <dbReference type="Proteomes" id="UP000288216"/>
    </source>
</evidence>
<evidence type="ECO:0000259" key="4">
    <source>
        <dbReference type="Pfam" id="PF02782"/>
    </source>
</evidence>
<evidence type="ECO:0000256" key="1">
    <source>
        <dbReference type="ARBA" id="ARBA00009156"/>
    </source>
</evidence>
<dbReference type="GO" id="GO:0005829">
    <property type="term" value="C:cytosol"/>
    <property type="evidence" value="ECO:0007669"/>
    <property type="project" value="TreeGrafter"/>
</dbReference>
<dbReference type="Gene3D" id="3.30.420.40">
    <property type="match status" value="1"/>
</dbReference>
<dbReference type="STRING" id="75743.A0A401Q572"/>
<dbReference type="AlphaFoldDB" id="A0A401Q572"/>
<dbReference type="SUPFAM" id="SSF53067">
    <property type="entry name" value="Actin-like ATPase domain"/>
    <property type="match status" value="1"/>
</dbReference>
<dbReference type="GO" id="GO:0005997">
    <property type="term" value="P:xylulose metabolic process"/>
    <property type="evidence" value="ECO:0007669"/>
    <property type="project" value="TreeGrafter"/>
</dbReference>
<dbReference type="GO" id="GO:0004856">
    <property type="term" value="F:D-xylulokinase activity"/>
    <property type="evidence" value="ECO:0007669"/>
    <property type="project" value="TreeGrafter"/>
</dbReference>
<evidence type="ECO:0000256" key="2">
    <source>
        <dbReference type="ARBA" id="ARBA00022679"/>
    </source>
</evidence>
<keyword evidence="3" id="KW-0418">Kinase</keyword>
<sequence>MMKGIRVLATGGASSNSDILQVLADVFNAPVYTRDTTNSACLGCAYRAKHGLQAVSGQSFADTMKNAPEPKLAVTPACEVDKVRARERV</sequence>
<dbReference type="InterPro" id="IPR018485">
    <property type="entry name" value="FGGY_C"/>
</dbReference>
<dbReference type="PANTHER" id="PTHR10196:SF57">
    <property type="entry name" value="XYLULOSE KINASE"/>
    <property type="match status" value="1"/>
</dbReference>
<accession>A0A401Q572</accession>
<gene>
    <name evidence="5" type="ORF">scyTo_0017197</name>
</gene>